<gene>
    <name evidence="2" type="ORF">ACFMB1_08480</name>
</gene>
<accession>A0ABW1KTX3</accession>
<evidence type="ECO:0000259" key="1">
    <source>
        <dbReference type="Pfam" id="PF13387"/>
    </source>
</evidence>
<sequence length="282" mass="31478">MIKIAIALAAALALGFLLSVFLKTPRADRDWEAGLARAPEFEPGKDASWRLDNLRAYEFSPAGVAKEDWRSATLDPADLEEVWFFIEPFPAFKGAAHTLVSFVFGGDTNQTISISVEARKEEGEVYSGFNGMFNKFELIYSWSTEKDVLTRIAVGLDHDLYAYKLNVTPDQGREILAHFIERTNALKDRPRFYNTLTSNCTNELVKSINGAFPGALPWHYSHVLTGYSAQRLHHLGFLGDEKTPFEEVKEPALASPAIAAAQDENDDDFPGAWRKLMASGKR</sequence>
<reference evidence="2 3" key="1">
    <citation type="submission" date="2024-09" db="EMBL/GenBank/DDBJ databases">
        <authorList>
            <person name="Zhang Z.-H."/>
        </authorList>
    </citation>
    <scope>NUCLEOTIDE SEQUENCE [LARGE SCALE GENOMIC DNA]</scope>
    <source>
        <strain evidence="2 3">HHTR114</strain>
    </source>
</reference>
<dbReference type="InterPro" id="IPR025178">
    <property type="entry name" value="Lnb_N"/>
</dbReference>
<name>A0ABW1KTX3_9PROT</name>
<evidence type="ECO:0000313" key="2">
    <source>
        <dbReference type="EMBL" id="MFC6035575.1"/>
    </source>
</evidence>
<protein>
    <submittedName>
        <fullName evidence="2">DUF4105 domain-containing protein</fullName>
    </submittedName>
</protein>
<dbReference type="Proteomes" id="UP001596116">
    <property type="component" value="Unassembled WGS sequence"/>
</dbReference>
<organism evidence="2 3">
    <name type="scientific">Hyphococcus aureus</name>
    <dbReference type="NCBI Taxonomy" id="2666033"/>
    <lineage>
        <taxon>Bacteria</taxon>
        <taxon>Pseudomonadati</taxon>
        <taxon>Pseudomonadota</taxon>
        <taxon>Alphaproteobacteria</taxon>
        <taxon>Parvularculales</taxon>
        <taxon>Parvularculaceae</taxon>
        <taxon>Hyphococcus</taxon>
    </lineage>
</organism>
<comment type="caution">
    <text evidence="2">The sequence shown here is derived from an EMBL/GenBank/DDBJ whole genome shotgun (WGS) entry which is preliminary data.</text>
</comment>
<feature type="domain" description="Lnb N-terminal periplasmic" evidence="1">
    <location>
        <begin position="66"/>
        <end position="218"/>
    </location>
</feature>
<proteinExistence type="predicted"/>
<evidence type="ECO:0000313" key="3">
    <source>
        <dbReference type="Proteomes" id="UP001596116"/>
    </source>
</evidence>
<keyword evidence="3" id="KW-1185">Reference proteome</keyword>
<dbReference type="Pfam" id="PF13387">
    <property type="entry name" value="Lnb_N"/>
    <property type="match status" value="1"/>
</dbReference>
<dbReference type="EMBL" id="JBHPON010000001">
    <property type="protein sequence ID" value="MFC6035575.1"/>
    <property type="molecule type" value="Genomic_DNA"/>
</dbReference>
<dbReference type="RefSeq" id="WP_379879042.1">
    <property type="nucleotide sequence ID" value="NZ_JBHPON010000001.1"/>
</dbReference>